<protein>
    <submittedName>
        <fullName evidence="1">Uncharacterized protein</fullName>
    </submittedName>
</protein>
<sequence length="173" mass="20504">MEKLDIPRPNKRLNPLNFENFDTLYHLDKIFAIIFIFRYLKITSDFINKINSLDRISHLNRFHRTNIAEEINSDLKKSSLDYLVLIEKLESDIVKKSLVYHIDPRYIEKEYRIKYGRRAPVPFTGAPKVPRQVRRPEELSVKNKATVLGQANNIRKRRKKNPNLCILSKRRGS</sequence>
<gene>
    <name evidence="1" type="ORF">AYI69_g896</name>
</gene>
<evidence type="ECO:0000313" key="2">
    <source>
        <dbReference type="Proteomes" id="UP000187429"/>
    </source>
</evidence>
<organism evidence="1 2">
    <name type="scientific">Smittium culicis</name>
    <dbReference type="NCBI Taxonomy" id="133412"/>
    <lineage>
        <taxon>Eukaryota</taxon>
        <taxon>Fungi</taxon>
        <taxon>Fungi incertae sedis</taxon>
        <taxon>Zoopagomycota</taxon>
        <taxon>Kickxellomycotina</taxon>
        <taxon>Harpellomycetes</taxon>
        <taxon>Harpellales</taxon>
        <taxon>Legeriomycetaceae</taxon>
        <taxon>Smittium</taxon>
    </lineage>
</organism>
<proteinExistence type="predicted"/>
<keyword evidence="2" id="KW-1185">Reference proteome</keyword>
<dbReference type="OrthoDB" id="10482788at2759"/>
<name>A0A1R1YRS3_9FUNG</name>
<comment type="caution">
    <text evidence="1">The sequence shown here is derived from an EMBL/GenBank/DDBJ whole genome shotgun (WGS) entry which is preliminary data.</text>
</comment>
<dbReference type="EMBL" id="LSSM01000241">
    <property type="protein sequence ID" value="OMJ29594.1"/>
    <property type="molecule type" value="Genomic_DNA"/>
</dbReference>
<dbReference type="AlphaFoldDB" id="A0A1R1YRS3"/>
<reference evidence="2" key="1">
    <citation type="submission" date="2017-01" db="EMBL/GenBank/DDBJ databases">
        <authorList>
            <person name="Wang Y."/>
            <person name="White M."/>
            <person name="Kvist S."/>
            <person name="Moncalvo J.-M."/>
        </authorList>
    </citation>
    <scope>NUCLEOTIDE SEQUENCE [LARGE SCALE GENOMIC DNA]</scope>
    <source>
        <strain evidence="2">ID-206-W2</strain>
    </source>
</reference>
<accession>A0A1R1YRS3</accession>
<evidence type="ECO:0000313" key="1">
    <source>
        <dbReference type="EMBL" id="OMJ29594.1"/>
    </source>
</evidence>
<dbReference type="Proteomes" id="UP000187429">
    <property type="component" value="Unassembled WGS sequence"/>
</dbReference>